<feature type="compositionally biased region" description="Acidic residues" evidence="1">
    <location>
        <begin position="23"/>
        <end position="39"/>
    </location>
</feature>
<dbReference type="AlphaFoldDB" id="H9GQM9"/>
<feature type="compositionally biased region" description="Basic and acidic residues" evidence="1">
    <location>
        <begin position="40"/>
        <end position="49"/>
    </location>
</feature>
<dbReference type="GeneTree" id="ENSGT00960000191917"/>
<reference evidence="2" key="1">
    <citation type="submission" date="2009-12" db="EMBL/GenBank/DDBJ databases">
        <title>The Genome Sequence of Anolis carolinensis (Green Anole Lizard).</title>
        <authorList>
            <consortium name="The Genome Sequencing Platform"/>
            <person name="Di Palma F."/>
            <person name="Alfoldi J."/>
            <person name="Heiman D."/>
            <person name="Young S."/>
            <person name="Grabherr M."/>
            <person name="Johnson J."/>
            <person name="Lander E.S."/>
            <person name="Lindblad-Toh K."/>
        </authorList>
    </citation>
    <scope>NUCLEOTIDE SEQUENCE [LARGE SCALE GENOMIC DNA]</scope>
    <source>
        <strain evidence="2">JBL SC #1</strain>
    </source>
</reference>
<protein>
    <submittedName>
        <fullName evidence="2">Uncharacterized protein</fullName>
    </submittedName>
</protein>
<dbReference type="InParanoid" id="H9GQM9"/>
<evidence type="ECO:0000313" key="3">
    <source>
        <dbReference type="Proteomes" id="UP000001646"/>
    </source>
</evidence>
<evidence type="ECO:0000313" key="2">
    <source>
        <dbReference type="Ensembl" id="ENSACAP00000018288.2"/>
    </source>
</evidence>
<dbReference type="Bgee" id="ENSACAG00000023371">
    <property type="expression patterns" value="Expressed in dewlap and 14 other cell types or tissues"/>
</dbReference>
<dbReference type="Ensembl" id="ENSACAT00000025270.2">
    <property type="protein sequence ID" value="ENSACAP00000018288.2"/>
    <property type="gene ID" value="ENSACAG00000023371.2"/>
</dbReference>
<accession>H9GQM9</accession>
<evidence type="ECO:0000256" key="1">
    <source>
        <dbReference type="SAM" id="MobiDB-lite"/>
    </source>
</evidence>
<keyword evidence="3" id="KW-1185">Reference proteome</keyword>
<name>H9GQM9_ANOCA</name>
<organism evidence="2 3">
    <name type="scientific">Anolis carolinensis</name>
    <name type="common">Green anole</name>
    <name type="synonym">American chameleon</name>
    <dbReference type="NCBI Taxonomy" id="28377"/>
    <lineage>
        <taxon>Eukaryota</taxon>
        <taxon>Metazoa</taxon>
        <taxon>Chordata</taxon>
        <taxon>Craniata</taxon>
        <taxon>Vertebrata</taxon>
        <taxon>Euteleostomi</taxon>
        <taxon>Lepidosauria</taxon>
        <taxon>Squamata</taxon>
        <taxon>Bifurcata</taxon>
        <taxon>Unidentata</taxon>
        <taxon>Episquamata</taxon>
        <taxon>Toxicofera</taxon>
        <taxon>Iguania</taxon>
        <taxon>Dactyloidae</taxon>
        <taxon>Anolis</taxon>
    </lineage>
</organism>
<reference evidence="2" key="2">
    <citation type="submission" date="2025-08" db="UniProtKB">
        <authorList>
            <consortium name="Ensembl"/>
        </authorList>
    </citation>
    <scope>IDENTIFICATION</scope>
</reference>
<dbReference type="Proteomes" id="UP000001646">
    <property type="component" value="Unplaced"/>
</dbReference>
<proteinExistence type="predicted"/>
<dbReference type="STRING" id="28377.ENSACAP00000018288"/>
<sequence length="87" mass="10033">MDLDTAIAIISPPKHFKRIDQIPDEVEMESNNEEEESEEETHTAEEVHPEASGLAECLEEVIPKLSKTQERELRKLRKLDYSWVSAL</sequence>
<dbReference type="HOGENOM" id="CLU_1767373_0_0_1"/>
<dbReference type="eggNOG" id="KOG1963">
    <property type="taxonomic scope" value="Eukaryota"/>
</dbReference>
<reference evidence="2" key="3">
    <citation type="submission" date="2025-09" db="UniProtKB">
        <authorList>
            <consortium name="Ensembl"/>
        </authorList>
    </citation>
    <scope>IDENTIFICATION</scope>
</reference>
<feature type="region of interest" description="Disordered" evidence="1">
    <location>
        <begin position="23"/>
        <end position="55"/>
    </location>
</feature>